<feature type="domain" description="RecF/RecN/SMC N-terminal" evidence="11">
    <location>
        <begin position="2"/>
        <end position="528"/>
    </location>
</feature>
<evidence type="ECO:0000256" key="7">
    <source>
        <dbReference type="ARBA" id="ARBA00023204"/>
    </source>
</evidence>
<reference evidence="12 13" key="1">
    <citation type="submission" date="2023-04" db="EMBL/GenBank/DDBJ databases">
        <title>Klugiella caeni sp. nov. isolated from the sludge of biochemical tank.</title>
        <authorList>
            <person name="Geng K."/>
        </authorList>
    </citation>
    <scope>NUCLEOTIDE SEQUENCE [LARGE SCALE GENOMIC DNA]</scope>
    <source>
        <strain evidence="12 13">YN-L-19</strain>
    </source>
</reference>
<proteinExistence type="inferred from homology"/>
<organism evidence="12 13">
    <name type="scientific">Ruicaihuangia caeni</name>
    <dbReference type="NCBI Taxonomy" id="3042517"/>
    <lineage>
        <taxon>Bacteria</taxon>
        <taxon>Bacillati</taxon>
        <taxon>Actinomycetota</taxon>
        <taxon>Actinomycetes</taxon>
        <taxon>Micrococcales</taxon>
        <taxon>Microbacteriaceae</taxon>
        <taxon>Ruicaihuangia</taxon>
    </lineage>
</organism>
<dbReference type="InterPro" id="IPR004604">
    <property type="entry name" value="DNA_recomb/repair_RecN"/>
</dbReference>
<dbReference type="InterPro" id="IPR027417">
    <property type="entry name" value="P-loop_NTPase"/>
</dbReference>
<dbReference type="GO" id="GO:0006281">
    <property type="term" value="P:DNA repair"/>
    <property type="evidence" value="ECO:0007669"/>
    <property type="project" value="UniProtKB-KW"/>
</dbReference>
<evidence type="ECO:0000256" key="1">
    <source>
        <dbReference type="ARBA" id="ARBA00003618"/>
    </source>
</evidence>
<protein>
    <recommendedName>
        <fullName evidence="3 9">DNA repair protein RecN</fullName>
    </recommendedName>
    <alternativeName>
        <fullName evidence="8 9">Recombination protein N</fullName>
    </alternativeName>
</protein>
<dbReference type="CDD" id="cd03241">
    <property type="entry name" value="ABC_RecN"/>
    <property type="match status" value="1"/>
</dbReference>
<dbReference type="Gene3D" id="3.40.50.300">
    <property type="entry name" value="P-loop containing nucleotide triphosphate hydrolases"/>
    <property type="match status" value="2"/>
</dbReference>
<name>A0AAW6TAH7_9MICO</name>
<gene>
    <name evidence="12" type="primary">recN</name>
    <name evidence="12" type="ORF">QF206_05095</name>
</gene>
<dbReference type="RefSeq" id="WP_281488080.1">
    <property type="nucleotide sequence ID" value="NZ_JASATX010000001.1"/>
</dbReference>
<keyword evidence="7 9" id="KW-0234">DNA repair</keyword>
<evidence type="ECO:0000256" key="4">
    <source>
        <dbReference type="ARBA" id="ARBA00022741"/>
    </source>
</evidence>
<dbReference type="GO" id="GO:0043590">
    <property type="term" value="C:bacterial nucleoid"/>
    <property type="evidence" value="ECO:0007669"/>
    <property type="project" value="TreeGrafter"/>
</dbReference>
<evidence type="ECO:0000313" key="12">
    <source>
        <dbReference type="EMBL" id="MDI2098340.1"/>
    </source>
</evidence>
<evidence type="ECO:0000259" key="11">
    <source>
        <dbReference type="Pfam" id="PF02463"/>
    </source>
</evidence>
<feature type="coiled-coil region" evidence="10">
    <location>
        <begin position="186"/>
        <end position="243"/>
    </location>
</feature>
<dbReference type="PIRSF" id="PIRSF003128">
    <property type="entry name" value="RecN"/>
    <property type="match status" value="1"/>
</dbReference>
<evidence type="ECO:0000256" key="2">
    <source>
        <dbReference type="ARBA" id="ARBA00009441"/>
    </source>
</evidence>
<sequence length="574" mass="60602">MIEEITIRDLGVIEQATLPLGPGFTALTGETGAGKTMVVTALGLLLGQRAESGVVRAGASQAVAEGHWLLPEQHAVLDRAKDAGGSTDPAGSDGAGAAVEALLMSRSVSAEGRSRAWVGGRSAPAGLLAELGEQLVVVHGQSDQLRLRSQQAQRDALDRFAGAALADALGRYRERYDGWQRRRGELDELVTERDHRRREAEELRAAIDEIEAVSPRTGEDAALAEQAERLTNLEELRAAASAAHEAIATERLDDGVDAIGMVEQARRAVERVATHDAALAPIGELLAGVSFQLAEAATQLAGYLDGLDLEASGELDAVQERRAALASLTRRYGESIDEVLEYFDRAGLRLLELDGDDDRIEALTAEVQADAEALDALGSEVTALRREAGAALADRVSEELAALAMPDARLVVEVDEREEFAAHGRDAVSILLQPHRGADPRPLGKGASGGELSRVMLAIEVVIASSDPVPTFVFDEVDAGVGGASAIEIGKRLARLAQTAQVIVVTHLAQVAAFANNHLRVVKEHGEVTASSIQQLEGDARLEEMARLLSGLSDSESALAHARELLDAASAAVT</sequence>
<accession>A0AAW6TAH7</accession>
<keyword evidence="4" id="KW-0547">Nucleotide-binding</keyword>
<dbReference type="PANTHER" id="PTHR11059:SF0">
    <property type="entry name" value="DNA REPAIR PROTEIN RECN"/>
    <property type="match status" value="1"/>
</dbReference>
<dbReference type="Pfam" id="PF02463">
    <property type="entry name" value="SMC_N"/>
    <property type="match status" value="1"/>
</dbReference>
<dbReference type="GO" id="GO:0006310">
    <property type="term" value="P:DNA recombination"/>
    <property type="evidence" value="ECO:0007669"/>
    <property type="project" value="InterPro"/>
</dbReference>
<evidence type="ECO:0000256" key="10">
    <source>
        <dbReference type="SAM" id="Coils"/>
    </source>
</evidence>
<keyword evidence="6" id="KW-0067">ATP-binding</keyword>
<dbReference type="SUPFAM" id="SSF52540">
    <property type="entry name" value="P-loop containing nucleoside triphosphate hydrolases"/>
    <property type="match status" value="1"/>
</dbReference>
<dbReference type="AlphaFoldDB" id="A0AAW6TAH7"/>
<evidence type="ECO:0000256" key="6">
    <source>
        <dbReference type="ARBA" id="ARBA00022840"/>
    </source>
</evidence>
<dbReference type="PANTHER" id="PTHR11059">
    <property type="entry name" value="DNA REPAIR PROTEIN RECN"/>
    <property type="match status" value="1"/>
</dbReference>
<dbReference type="Proteomes" id="UP001321506">
    <property type="component" value="Unassembled WGS sequence"/>
</dbReference>
<evidence type="ECO:0000256" key="8">
    <source>
        <dbReference type="ARBA" id="ARBA00033408"/>
    </source>
</evidence>
<evidence type="ECO:0000256" key="5">
    <source>
        <dbReference type="ARBA" id="ARBA00022763"/>
    </source>
</evidence>
<keyword evidence="5 9" id="KW-0227">DNA damage</keyword>
<keyword evidence="13" id="KW-1185">Reference proteome</keyword>
<dbReference type="InterPro" id="IPR003395">
    <property type="entry name" value="RecF/RecN/SMC_N"/>
</dbReference>
<dbReference type="GO" id="GO:0009432">
    <property type="term" value="P:SOS response"/>
    <property type="evidence" value="ECO:0007669"/>
    <property type="project" value="TreeGrafter"/>
</dbReference>
<dbReference type="EMBL" id="JASATX010000001">
    <property type="protein sequence ID" value="MDI2098340.1"/>
    <property type="molecule type" value="Genomic_DNA"/>
</dbReference>
<evidence type="ECO:0000256" key="9">
    <source>
        <dbReference type="PIRNR" id="PIRNR003128"/>
    </source>
</evidence>
<evidence type="ECO:0000313" key="13">
    <source>
        <dbReference type="Proteomes" id="UP001321506"/>
    </source>
</evidence>
<dbReference type="GO" id="GO:0005524">
    <property type="term" value="F:ATP binding"/>
    <property type="evidence" value="ECO:0007669"/>
    <property type="project" value="UniProtKB-KW"/>
</dbReference>
<keyword evidence="10" id="KW-0175">Coiled coil</keyword>
<comment type="similarity">
    <text evidence="2 9">Belongs to the RecN family.</text>
</comment>
<evidence type="ECO:0000256" key="3">
    <source>
        <dbReference type="ARBA" id="ARBA00021315"/>
    </source>
</evidence>
<comment type="function">
    <text evidence="1 9">May be involved in recombinational repair of damaged DNA.</text>
</comment>
<dbReference type="NCBIfam" id="TIGR00634">
    <property type="entry name" value="recN"/>
    <property type="match status" value="1"/>
</dbReference>
<comment type="caution">
    <text evidence="12">The sequence shown here is derived from an EMBL/GenBank/DDBJ whole genome shotgun (WGS) entry which is preliminary data.</text>
</comment>